<sequence length="146" mass="16290">MQFPSKTRWLCAAVLTMSCFQSAFAADEESVRELAEASQHMLNDLASQVTDLKAMADRKSFDSVAKTLAKQVEQWPTETDATEKYRPCKHALQRALDVARLTHAKATAVKTAPPPDEKAWLQAHAKLTDSRAVCERVLRHPLIRAS</sequence>
<proteinExistence type="predicted"/>
<dbReference type="EMBL" id="LR743508">
    <property type="protein sequence ID" value="CAA2109655.1"/>
    <property type="molecule type" value="Genomic_DNA"/>
</dbReference>
<evidence type="ECO:0000256" key="1">
    <source>
        <dbReference type="SAM" id="SignalP"/>
    </source>
</evidence>
<accession>A0A679JA56</accession>
<name>A0A679JA56_VARPD</name>
<keyword evidence="1" id="KW-0732">Signal</keyword>
<dbReference type="PROSITE" id="PS51257">
    <property type="entry name" value="PROKAR_LIPOPROTEIN"/>
    <property type="match status" value="1"/>
</dbReference>
<reference evidence="2" key="1">
    <citation type="submission" date="2019-12" db="EMBL/GenBank/DDBJ databases">
        <authorList>
            <person name="Cremers G."/>
        </authorList>
    </citation>
    <scope>NUCLEOTIDE SEQUENCE</scope>
    <source>
        <strain evidence="2">Vvax</strain>
    </source>
</reference>
<dbReference type="RefSeq" id="WP_339093603.1">
    <property type="nucleotide sequence ID" value="NZ_LR743508.1"/>
</dbReference>
<evidence type="ECO:0008006" key="3">
    <source>
        <dbReference type="Google" id="ProtNLM"/>
    </source>
</evidence>
<evidence type="ECO:0000313" key="2">
    <source>
        <dbReference type="EMBL" id="CAA2109655.1"/>
    </source>
</evidence>
<protein>
    <recommendedName>
        <fullName evidence="3">Secreted protein</fullName>
    </recommendedName>
</protein>
<dbReference type="AlphaFoldDB" id="A0A679JA56"/>
<organism evidence="2">
    <name type="scientific">Variovorax paradoxus</name>
    <dbReference type="NCBI Taxonomy" id="34073"/>
    <lineage>
        <taxon>Bacteria</taxon>
        <taxon>Pseudomonadati</taxon>
        <taxon>Pseudomonadota</taxon>
        <taxon>Betaproteobacteria</taxon>
        <taxon>Burkholderiales</taxon>
        <taxon>Comamonadaceae</taxon>
        <taxon>Variovorax</taxon>
    </lineage>
</organism>
<feature type="chain" id="PRO_5025604511" description="Secreted protein" evidence="1">
    <location>
        <begin position="26"/>
        <end position="146"/>
    </location>
</feature>
<gene>
    <name evidence="2" type="ORF">VVAX_05926</name>
</gene>
<feature type="signal peptide" evidence="1">
    <location>
        <begin position="1"/>
        <end position="25"/>
    </location>
</feature>